<reference evidence="3 4" key="1">
    <citation type="journal article" date="2008" name="Nature">
        <title>The Phaeodactylum genome reveals the evolutionary history of diatom genomes.</title>
        <authorList>
            <person name="Bowler C."/>
            <person name="Allen A.E."/>
            <person name="Badger J.H."/>
            <person name="Grimwood J."/>
            <person name="Jabbari K."/>
            <person name="Kuo A."/>
            <person name="Maheswari U."/>
            <person name="Martens C."/>
            <person name="Maumus F."/>
            <person name="Otillar R.P."/>
            <person name="Rayko E."/>
            <person name="Salamov A."/>
            <person name="Vandepoele K."/>
            <person name="Beszteri B."/>
            <person name="Gruber A."/>
            <person name="Heijde M."/>
            <person name="Katinka M."/>
            <person name="Mock T."/>
            <person name="Valentin K."/>
            <person name="Verret F."/>
            <person name="Berges J.A."/>
            <person name="Brownlee C."/>
            <person name="Cadoret J.P."/>
            <person name="Chiovitti A."/>
            <person name="Choi C.J."/>
            <person name="Coesel S."/>
            <person name="De Martino A."/>
            <person name="Detter J.C."/>
            <person name="Durkin C."/>
            <person name="Falciatore A."/>
            <person name="Fournet J."/>
            <person name="Haruta M."/>
            <person name="Huysman M.J."/>
            <person name="Jenkins B.D."/>
            <person name="Jiroutova K."/>
            <person name="Jorgensen R.E."/>
            <person name="Joubert Y."/>
            <person name="Kaplan A."/>
            <person name="Kroger N."/>
            <person name="Kroth P.G."/>
            <person name="La Roche J."/>
            <person name="Lindquist E."/>
            <person name="Lommer M."/>
            <person name="Martin-Jezequel V."/>
            <person name="Lopez P.J."/>
            <person name="Lucas S."/>
            <person name="Mangogna M."/>
            <person name="McGinnis K."/>
            <person name="Medlin L.K."/>
            <person name="Montsant A."/>
            <person name="Oudot-Le Secq M.P."/>
            <person name="Napoli C."/>
            <person name="Obornik M."/>
            <person name="Parker M.S."/>
            <person name="Petit J.L."/>
            <person name="Porcel B.M."/>
            <person name="Poulsen N."/>
            <person name="Robison M."/>
            <person name="Rychlewski L."/>
            <person name="Rynearson T.A."/>
            <person name="Schmutz J."/>
            <person name="Shapiro H."/>
            <person name="Siaut M."/>
            <person name="Stanley M."/>
            <person name="Sussman M.R."/>
            <person name="Taylor A.R."/>
            <person name="Vardi A."/>
            <person name="von Dassow P."/>
            <person name="Vyverman W."/>
            <person name="Willis A."/>
            <person name="Wyrwicz L.S."/>
            <person name="Rokhsar D.S."/>
            <person name="Weissenbach J."/>
            <person name="Armbrust E.V."/>
            <person name="Green B.R."/>
            <person name="Van de Peer Y."/>
            <person name="Grigoriev I.V."/>
        </authorList>
    </citation>
    <scope>NUCLEOTIDE SEQUENCE [LARGE SCALE GENOMIC DNA]</scope>
    <source>
        <strain evidence="3 4">CCAP 1055/1</strain>
    </source>
</reference>
<dbReference type="EMBL" id="CM000629">
    <property type="protein sequence ID" value="EEC43418.1"/>
    <property type="molecule type" value="Genomic_DNA"/>
</dbReference>
<feature type="transmembrane region" description="Helical" evidence="2">
    <location>
        <begin position="6"/>
        <end position="26"/>
    </location>
</feature>
<dbReference type="eggNOG" id="ENOG502SGCP">
    <property type="taxonomic scope" value="Eukaryota"/>
</dbReference>
<feature type="region of interest" description="Disordered" evidence="1">
    <location>
        <begin position="294"/>
        <end position="318"/>
    </location>
</feature>
<keyword evidence="2" id="KW-0472">Membrane</keyword>
<dbReference type="InParanoid" id="B7GD17"/>
<dbReference type="PaxDb" id="2850-Phatr50125"/>
<proteinExistence type="predicted"/>
<feature type="region of interest" description="Disordered" evidence="1">
    <location>
        <begin position="406"/>
        <end position="425"/>
    </location>
</feature>
<name>B7GD17_PHATC</name>
<keyword evidence="4" id="KW-1185">Reference proteome</keyword>
<dbReference type="RefSeq" id="XP_002184971.1">
    <property type="nucleotide sequence ID" value="XM_002184935.1"/>
</dbReference>
<keyword evidence="2" id="KW-1133">Transmembrane helix</keyword>
<feature type="compositionally biased region" description="Acidic residues" evidence="1">
    <location>
        <begin position="376"/>
        <end position="385"/>
    </location>
</feature>
<evidence type="ECO:0000313" key="4">
    <source>
        <dbReference type="Proteomes" id="UP000000759"/>
    </source>
</evidence>
<dbReference type="KEGG" id="pti:PHATRDRAFT_50125"/>
<accession>B7GD17</accession>
<gene>
    <name evidence="3" type="ORF">PHATRDRAFT_50125</name>
</gene>
<dbReference type="GeneID" id="7198927"/>
<feature type="transmembrane region" description="Helical" evidence="2">
    <location>
        <begin position="33"/>
        <end position="54"/>
    </location>
</feature>
<feature type="compositionally biased region" description="Pro residues" evidence="1">
    <location>
        <begin position="306"/>
        <end position="315"/>
    </location>
</feature>
<organism evidence="3 4">
    <name type="scientific">Phaeodactylum tricornutum (strain CCAP 1055/1)</name>
    <dbReference type="NCBI Taxonomy" id="556484"/>
    <lineage>
        <taxon>Eukaryota</taxon>
        <taxon>Sar</taxon>
        <taxon>Stramenopiles</taxon>
        <taxon>Ochrophyta</taxon>
        <taxon>Bacillariophyta</taxon>
        <taxon>Bacillariophyceae</taxon>
        <taxon>Bacillariophycidae</taxon>
        <taxon>Naviculales</taxon>
        <taxon>Phaeodactylaceae</taxon>
        <taxon>Phaeodactylum</taxon>
    </lineage>
</organism>
<keyword evidence="2" id="KW-0812">Transmembrane</keyword>
<dbReference type="AlphaFoldDB" id="B7GD17"/>
<evidence type="ECO:0000256" key="2">
    <source>
        <dbReference type="SAM" id="Phobius"/>
    </source>
</evidence>
<feature type="region of interest" description="Disordered" evidence="1">
    <location>
        <begin position="360"/>
        <end position="388"/>
    </location>
</feature>
<dbReference type="Proteomes" id="UP000000759">
    <property type="component" value="Chromosome 27"/>
</dbReference>
<evidence type="ECO:0000256" key="1">
    <source>
        <dbReference type="SAM" id="MobiDB-lite"/>
    </source>
</evidence>
<dbReference type="OrthoDB" id="45349at2759"/>
<reference evidence="4" key="2">
    <citation type="submission" date="2008-08" db="EMBL/GenBank/DDBJ databases">
        <authorList>
            <consortium name="Diatom Consortium"/>
            <person name="Grigoriev I."/>
            <person name="Grimwood J."/>
            <person name="Kuo A."/>
            <person name="Otillar R.P."/>
            <person name="Salamov A."/>
            <person name="Detter J.C."/>
            <person name="Lindquist E."/>
            <person name="Shapiro H."/>
            <person name="Lucas S."/>
            <person name="Glavina del Rio T."/>
            <person name="Pitluck S."/>
            <person name="Rokhsar D."/>
            <person name="Bowler C."/>
        </authorList>
    </citation>
    <scope>GENOME REANNOTATION</scope>
    <source>
        <strain evidence="4">CCAP 1055/1</strain>
    </source>
</reference>
<dbReference type="HOGENOM" id="CLU_338744_0_0_1"/>
<evidence type="ECO:0000313" key="3">
    <source>
        <dbReference type="EMBL" id="EEC43418.1"/>
    </source>
</evidence>
<feature type="compositionally biased region" description="Low complexity" evidence="1">
    <location>
        <begin position="360"/>
        <end position="369"/>
    </location>
</feature>
<protein>
    <submittedName>
        <fullName evidence="3">Uncharacterized protein</fullName>
    </submittedName>
</protein>
<sequence length="425" mass="47913">MVVVYTPLSIWVQCASLAFTLGGMHGDLLAIRFFLFLAYVFLFLNACLGSPLWGAPTNSGGVAVDSLLWAVLNMYVHGSSLVRLVLDERPVHLTEEEDALWRMFYRTGGLSKRLFHAILVPHLEVIEAQAGDELLTEDFFYIQYHGRAHLQVLDGERLVADRYTRSGEMFDFKCLGMFPANTMIAKHVVKCRCENRTKLFRFSRANMERIAHHNFVKGIWQSLLINNISFVLERQRVDDRDCILPEGACDAIFAPLQPWEEPNSILAGSNKSLSRPTAHLLFSIHKSFSPPWPFGGHPTGMRQVQLPPPVPPPSGDPQAYPPLHNISSRGWHDEDEDDIGTTGHRMRTWLWSIPRRVMSRRNSAESSSSTPALGELEPDTVEDDFEGKVATELLVEATEDWQVAIHDRPEAAARASRENEKTANV</sequence>